<accession>A0A8J5G602</accession>
<dbReference type="CDD" id="cd00143">
    <property type="entry name" value="PP2Cc"/>
    <property type="match status" value="1"/>
</dbReference>
<dbReference type="InterPro" id="IPR015655">
    <property type="entry name" value="PP2C"/>
</dbReference>
<sequence length="116" mass="12509">MIQHCPVVNAHGHCITFSGDVPRVNGQLAASRAFGDKSLKSHLSSDPDIRSEDVTADIDLLILASDGLWKVMSNEEAVDIARKYKDPQAAARPLATEAVNSVIKDDISCIVVQLRA</sequence>
<feature type="domain" description="PPM-type phosphatase" evidence="6">
    <location>
        <begin position="1"/>
        <end position="114"/>
    </location>
</feature>
<organism evidence="7 8">
    <name type="scientific">Zingiber officinale</name>
    <name type="common">Ginger</name>
    <name type="synonym">Amomum zingiber</name>
    <dbReference type="NCBI Taxonomy" id="94328"/>
    <lineage>
        <taxon>Eukaryota</taxon>
        <taxon>Viridiplantae</taxon>
        <taxon>Streptophyta</taxon>
        <taxon>Embryophyta</taxon>
        <taxon>Tracheophyta</taxon>
        <taxon>Spermatophyta</taxon>
        <taxon>Magnoliopsida</taxon>
        <taxon>Liliopsida</taxon>
        <taxon>Zingiberales</taxon>
        <taxon>Zingiberaceae</taxon>
        <taxon>Zingiber</taxon>
    </lineage>
</organism>
<evidence type="ECO:0000256" key="3">
    <source>
        <dbReference type="ARBA" id="ARBA00022912"/>
    </source>
</evidence>
<comment type="catalytic activity">
    <reaction evidence="5">
        <text>O-phospho-L-threonyl-[protein] + H2O = L-threonyl-[protein] + phosphate</text>
        <dbReference type="Rhea" id="RHEA:47004"/>
        <dbReference type="Rhea" id="RHEA-COMP:11060"/>
        <dbReference type="Rhea" id="RHEA-COMP:11605"/>
        <dbReference type="ChEBI" id="CHEBI:15377"/>
        <dbReference type="ChEBI" id="CHEBI:30013"/>
        <dbReference type="ChEBI" id="CHEBI:43474"/>
        <dbReference type="ChEBI" id="CHEBI:61977"/>
        <dbReference type="EC" id="3.1.3.16"/>
    </reaction>
</comment>
<evidence type="ECO:0000256" key="1">
    <source>
        <dbReference type="ARBA" id="ARBA00013081"/>
    </source>
</evidence>
<evidence type="ECO:0000259" key="6">
    <source>
        <dbReference type="PROSITE" id="PS51746"/>
    </source>
</evidence>
<comment type="catalytic activity">
    <reaction evidence="4">
        <text>O-phospho-L-seryl-[protein] + H2O = L-seryl-[protein] + phosphate</text>
        <dbReference type="Rhea" id="RHEA:20629"/>
        <dbReference type="Rhea" id="RHEA-COMP:9863"/>
        <dbReference type="Rhea" id="RHEA-COMP:11604"/>
        <dbReference type="ChEBI" id="CHEBI:15377"/>
        <dbReference type="ChEBI" id="CHEBI:29999"/>
        <dbReference type="ChEBI" id="CHEBI:43474"/>
        <dbReference type="ChEBI" id="CHEBI:83421"/>
        <dbReference type="EC" id="3.1.3.16"/>
    </reaction>
</comment>
<protein>
    <recommendedName>
        <fullName evidence="1">protein-serine/threonine phosphatase</fullName>
        <ecNumber evidence="1">3.1.3.16</ecNumber>
    </recommendedName>
</protein>
<comment type="caution">
    <text evidence="7">The sequence shown here is derived from an EMBL/GenBank/DDBJ whole genome shotgun (WGS) entry which is preliminary data.</text>
</comment>
<evidence type="ECO:0000256" key="5">
    <source>
        <dbReference type="ARBA" id="ARBA00048336"/>
    </source>
</evidence>
<reference evidence="7 8" key="1">
    <citation type="submission" date="2020-08" db="EMBL/GenBank/DDBJ databases">
        <title>Plant Genome Project.</title>
        <authorList>
            <person name="Zhang R.-G."/>
        </authorList>
    </citation>
    <scope>NUCLEOTIDE SEQUENCE [LARGE SCALE GENOMIC DNA]</scope>
    <source>
        <tissue evidence="7">Rhizome</tissue>
    </source>
</reference>
<dbReference type="AlphaFoldDB" id="A0A8J5G602"/>
<evidence type="ECO:0000256" key="2">
    <source>
        <dbReference type="ARBA" id="ARBA00022801"/>
    </source>
</evidence>
<dbReference type="PROSITE" id="PS51746">
    <property type="entry name" value="PPM_2"/>
    <property type="match status" value="1"/>
</dbReference>
<keyword evidence="3" id="KW-0904">Protein phosphatase</keyword>
<proteinExistence type="predicted"/>
<dbReference type="Gene3D" id="3.60.40.10">
    <property type="entry name" value="PPM-type phosphatase domain"/>
    <property type="match status" value="1"/>
</dbReference>
<evidence type="ECO:0000313" key="8">
    <source>
        <dbReference type="Proteomes" id="UP000734854"/>
    </source>
</evidence>
<evidence type="ECO:0000313" key="7">
    <source>
        <dbReference type="EMBL" id="KAG6500416.1"/>
    </source>
</evidence>
<keyword evidence="2" id="KW-0378">Hydrolase</keyword>
<name>A0A8J5G602_ZINOF</name>
<dbReference type="InterPro" id="IPR036457">
    <property type="entry name" value="PPM-type-like_dom_sf"/>
</dbReference>
<dbReference type="GO" id="GO:0004722">
    <property type="term" value="F:protein serine/threonine phosphatase activity"/>
    <property type="evidence" value="ECO:0007669"/>
    <property type="project" value="UniProtKB-EC"/>
</dbReference>
<dbReference type="EC" id="3.1.3.16" evidence="1"/>
<keyword evidence="8" id="KW-1185">Reference proteome</keyword>
<dbReference type="SUPFAM" id="SSF81606">
    <property type="entry name" value="PP2C-like"/>
    <property type="match status" value="1"/>
</dbReference>
<gene>
    <name evidence="7" type="ORF">ZIOFF_040261</name>
</gene>
<evidence type="ECO:0000256" key="4">
    <source>
        <dbReference type="ARBA" id="ARBA00047761"/>
    </source>
</evidence>
<dbReference type="PANTHER" id="PTHR47992">
    <property type="entry name" value="PROTEIN PHOSPHATASE"/>
    <property type="match status" value="1"/>
</dbReference>
<dbReference type="InterPro" id="IPR001932">
    <property type="entry name" value="PPM-type_phosphatase-like_dom"/>
</dbReference>
<dbReference type="Pfam" id="PF00481">
    <property type="entry name" value="PP2C"/>
    <property type="match status" value="1"/>
</dbReference>
<dbReference type="Proteomes" id="UP000734854">
    <property type="component" value="Unassembled WGS sequence"/>
</dbReference>
<dbReference type="EMBL" id="JACMSC010000011">
    <property type="protein sequence ID" value="KAG6500416.1"/>
    <property type="molecule type" value="Genomic_DNA"/>
</dbReference>